<evidence type="ECO:0000313" key="3">
    <source>
        <dbReference type="Proteomes" id="UP000054988"/>
    </source>
</evidence>
<keyword evidence="1" id="KW-0812">Transmembrane</keyword>
<feature type="transmembrane region" description="Helical" evidence="1">
    <location>
        <begin position="59"/>
        <end position="84"/>
    </location>
</feature>
<dbReference type="EMBL" id="LATX01001353">
    <property type="protein sequence ID" value="KTB42305.1"/>
    <property type="molecule type" value="Genomic_DNA"/>
</dbReference>
<feature type="transmembrane region" description="Helical" evidence="1">
    <location>
        <begin position="30"/>
        <end position="50"/>
    </location>
</feature>
<sequence>MSDSSVMGEGVAPFDSITTILVRPMANLTVMLYIYGIYTVIFAISLRILIHRGKHPNRVLYMFFTTVLFTLTSAYNVVATFIYAKQATREFTFTKNQDWAAFLAYLEHDNVKTTLAGFEEFLPLFLDCGRLNAAPPLLCAVELIQTDCISNDLPYGFTSWQVFPQFGCIIQLILALVPVCEIVACAFRVVGISNTADPAKVELYFQGNAINTAFWPAEMGVNIILTLLTAGRIWWVSQRAQKHTGPATETRYKMIVAIILDSGILYPIFLIADVIYNSLADPDGTGLLPFSLSVVLYQVAGIAPTLIIIRAVSGKTVEHTSTNQAMSSVHFAESAGPGSRNSNTRSHIQTVDIEVRVPAEGAKNPGKEKAA</sequence>
<evidence type="ECO:0000313" key="2">
    <source>
        <dbReference type="EMBL" id="KTB42305.1"/>
    </source>
</evidence>
<dbReference type="Proteomes" id="UP000054988">
    <property type="component" value="Unassembled WGS sequence"/>
</dbReference>
<protein>
    <submittedName>
        <fullName evidence="2">Uncharacterized protein</fullName>
    </submittedName>
</protein>
<name>A0A0W0G155_MONRR</name>
<comment type="caution">
    <text evidence="2">The sequence shown here is derived from an EMBL/GenBank/DDBJ whole genome shotgun (WGS) entry which is preliminary data.</text>
</comment>
<feature type="transmembrane region" description="Helical" evidence="1">
    <location>
        <begin position="288"/>
        <end position="309"/>
    </location>
</feature>
<evidence type="ECO:0000256" key="1">
    <source>
        <dbReference type="SAM" id="Phobius"/>
    </source>
</evidence>
<accession>A0A0W0G155</accession>
<feature type="transmembrane region" description="Helical" evidence="1">
    <location>
        <begin position="213"/>
        <end position="235"/>
    </location>
</feature>
<proteinExistence type="predicted"/>
<keyword evidence="1" id="KW-1133">Transmembrane helix</keyword>
<gene>
    <name evidence="2" type="ORF">WG66_5115</name>
</gene>
<feature type="transmembrane region" description="Helical" evidence="1">
    <location>
        <begin position="255"/>
        <end position="276"/>
    </location>
</feature>
<organism evidence="2 3">
    <name type="scientific">Moniliophthora roreri</name>
    <name type="common">Frosty pod rot fungus</name>
    <name type="synonym">Monilia roreri</name>
    <dbReference type="NCBI Taxonomy" id="221103"/>
    <lineage>
        <taxon>Eukaryota</taxon>
        <taxon>Fungi</taxon>
        <taxon>Dikarya</taxon>
        <taxon>Basidiomycota</taxon>
        <taxon>Agaricomycotina</taxon>
        <taxon>Agaricomycetes</taxon>
        <taxon>Agaricomycetidae</taxon>
        <taxon>Agaricales</taxon>
        <taxon>Marasmiineae</taxon>
        <taxon>Marasmiaceae</taxon>
        <taxon>Moniliophthora</taxon>
    </lineage>
</organism>
<reference evidence="2 3" key="1">
    <citation type="submission" date="2015-12" db="EMBL/GenBank/DDBJ databases">
        <title>Draft genome sequence of Moniliophthora roreri, the causal agent of frosty pod rot of cacao.</title>
        <authorList>
            <person name="Aime M.C."/>
            <person name="Diaz-Valderrama J.R."/>
            <person name="Kijpornyongpan T."/>
            <person name="Phillips-Mora W."/>
        </authorList>
    </citation>
    <scope>NUCLEOTIDE SEQUENCE [LARGE SCALE GENOMIC DNA]</scope>
    <source>
        <strain evidence="2 3">MCA 2952</strain>
    </source>
</reference>
<keyword evidence="1" id="KW-0472">Membrane</keyword>
<dbReference type="AlphaFoldDB" id="A0A0W0G155"/>